<dbReference type="InterPro" id="IPR036259">
    <property type="entry name" value="MFS_trans_sf"/>
</dbReference>
<organism evidence="7 8">
    <name type="scientific">Branchiostoma belcheri</name>
    <name type="common">Amphioxus</name>
    <dbReference type="NCBI Taxonomy" id="7741"/>
    <lineage>
        <taxon>Eukaryota</taxon>
        <taxon>Metazoa</taxon>
        <taxon>Chordata</taxon>
        <taxon>Cephalochordata</taxon>
        <taxon>Leptocardii</taxon>
        <taxon>Amphioxiformes</taxon>
        <taxon>Branchiostomatidae</taxon>
        <taxon>Branchiostoma</taxon>
    </lineage>
</organism>
<dbReference type="SUPFAM" id="SSF103473">
    <property type="entry name" value="MFS general substrate transporter"/>
    <property type="match status" value="1"/>
</dbReference>
<keyword evidence="3 5" id="KW-1133">Transmembrane helix</keyword>
<dbReference type="KEGG" id="bbel:109477635"/>
<dbReference type="Pfam" id="PF07690">
    <property type="entry name" value="MFS_1"/>
    <property type="match status" value="1"/>
</dbReference>
<reference evidence="8" key="1">
    <citation type="submission" date="2025-08" db="UniProtKB">
        <authorList>
            <consortium name="RefSeq"/>
        </authorList>
    </citation>
    <scope>IDENTIFICATION</scope>
    <source>
        <tissue evidence="8">Gonad</tissue>
    </source>
</reference>
<protein>
    <submittedName>
        <fullName evidence="8">Sodium-dependent phosphate transport protein 1, chloroplastic-like</fullName>
    </submittedName>
</protein>
<dbReference type="InterPro" id="IPR050382">
    <property type="entry name" value="MFS_Na/Anion_cotransporter"/>
</dbReference>
<evidence type="ECO:0000256" key="1">
    <source>
        <dbReference type="ARBA" id="ARBA00004141"/>
    </source>
</evidence>
<feature type="transmembrane region" description="Helical" evidence="5">
    <location>
        <begin position="102"/>
        <end position="124"/>
    </location>
</feature>
<dbReference type="InterPro" id="IPR044777">
    <property type="entry name" value="SLC17A9-like"/>
</dbReference>
<evidence type="ECO:0000313" key="7">
    <source>
        <dbReference type="Proteomes" id="UP000515135"/>
    </source>
</evidence>
<evidence type="ECO:0000256" key="2">
    <source>
        <dbReference type="ARBA" id="ARBA00022692"/>
    </source>
</evidence>
<evidence type="ECO:0000256" key="5">
    <source>
        <dbReference type="SAM" id="Phobius"/>
    </source>
</evidence>
<dbReference type="GO" id="GO:0015291">
    <property type="term" value="F:secondary active transmembrane transporter activity"/>
    <property type="evidence" value="ECO:0007669"/>
    <property type="project" value="UniProtKB-ARBA"/>
</dbReference>
<dbReference type="FunFam" id="1.20.1250.20:FF:000452">
    <property type="entry name" value="sialin-like isoform X1"/>
    <property type="match status" value="1"/>
</dbReference>
<comment type="subcellular location">
    <subcellularLocation>
        <location evidence="1">Membrane</location>
        <topology evidence="1">Multi-pass membrane protein</topology>
    </subcellularLocation>
</comment>
<dbReference type="PROSITE" id="PS50850">
    <property type="entry name" value="MFS"/>
    <property type="match status" value="1"/>
</dbReference>
<evidence type="ECO:0000313" key="8">
    <source>
        <dbReference type="RefSeq" id="XP_019634537.1"/>
    </source>
</evidence>
<dbReference type="InterPro" id="IPR011701">
    <property type="entry name" value="MFS"/>
</dbReference>
<dbReference type="GO" id="GO:0016020">
    <property type="term" value="C:membrane"/>
    <property type="evidence" value="ECO:0007669"/>
    <property type="project" value="UniProtKB-SubCell"/>
</dbReference>
<keyword evidence="2 5" id="KW-0812">Transmembrane</keyword>
<proteinExistence type="predicted"/>
<accession>A0A6P4ZUB1</accession>
<dbReference type="FunFam" id="1.20.1250.20:FF:000937">
    <property type="entry name" value="Putative inorganic phosphate cotransporter-like Protein"/>
    <property type="match status" value="1"/>
</dbReference>
<evidence type="ECO:0000259" key="6">
    <source>
        <dbReference type="PROSITE" id="PS50850"/>
    </source>
</evidence>
<dbReference type="GeneID" id="109477635"/>
<dbReference type="Gene3D" id="1.20.1250.20">
    <property type="entry name" value="MFS general substrate transporter like domains"/>
    <property type="match status" value="2"/>
</dbReference>
<feature type="domain" description="Major facilitator superfamily (MFS) profile" evidence="6">
    <location>
        <begin position="11"/>
        <end position="426"/>
    </location>
</feature>
<keyword evidence="4 5" id="KW-0472">Membrane</keyword>
<dbReference type="PANTHER" id="PTHR11662">
    <property type="entry name" value="SOLUTE CARRIER FAMILY 17"/>
    <property type="match status" value="1"/>
</dbReference>
<keyword evidence="7" id="KW-1185">Reference proteome</keyword>
<dbReference type="AlphaFoldDB" id="A0A6P4ZUB1"/>
<dbReference type="GO" id="GO:0006820">
    <property type="term" value="P:monoatomic anion transport"/>
    <property type="evidence" value="ECO:0007669"/>
    <property type="project" value="TreeGrafter"/>
</dbReference>
<evidence type="ECO:0000256" key="4">
    <source>
        <dbReference type="ARBA" id="ARBA00023136"/>
    </source>
</evidence>
<dbReference type="InterPro" id="IPR020846">
    <property type="entry name" value="MFS_dom"/>
</dbReference>
<sequence>MNSKLPKSFRTVILCSLANFINQADRTIMPIALVPMSNEFDWNLQAQGWILSSFAFGYISSQVIGGSAARRWGGKWVLGFAVAVWSLATFFTPAFARTLYGLIFARICLGFAEGLGLPTIFHIFANTVPMEERSRAFGYLVASGSIGQTLASVICPRLQWPMMFYSFGVLGFVWVATWVLCFREQPIDYDEELFLPPKILTSNLRWVEFISHWPLWAIYSAHFAMNWSNYVVLSWLPTYLQRALGANANDISFTAFPYMVNSLVGVGAGHMSDWLVSRKNWTVLSVRRLMTSIGLLGPAVFILAFSTTNNLIVALLLVSVSMGLCACNSSGHMSNHADVAPNHAGITFAVSNTMASIPGIAHGPVTATLVTATGHWYPASIPGIAHGPVTATLVTATGHWYPVFMVAAGVNMVGAMIYASQSSASQVL</sequence>
<feature type="transmembrane region" description="Helical" evidence="5">
    <location>
        <begin position="136"/>
        <end position="154"/>
    </location>
</feature>
<feature type="transmembrane region" description="Helical" evidence="5">
    <location>
        <begin position="288"/>
        <end position="305"/>
    </location>
</feature>
<dbReference type="PANTHER" id="PTHR11662:SF40">
    <property type="entry name" value="MAJOR FACILITATOR SUPERFAMILY (MFS) PROFILE DOMAIN-CONTAINING PROTEIN"/>
    <property type="match status" value="1"/>
</dbReference>
<dbReference type="Proteomes" id="UP000515135">
    <property type="component" value="Unplaced"/>
</dbReference>
<feature type="transmembrane region" description="Helical" evidence="5">
    <location>
        <begin position="160"/>
        <end position="181"/>
    </location>
</feature>
<name>A0A6P4ZUB1_BRABE</name>
<dbReference type="OrthoDB" id="2250022at2759"/>
<gene>
    <name evidence="8" type="primary">LOC109477635</name>
</gene>
<feature type="transmembrane region" description="Helical" evidence="5">
    <location>
        <begin position="76"/>
        <end position="96"/>
    </location>
</feature>
<dbReference type="CDD" id="cd17380">
    <property type="entry name" value="MFS_SLC17A9_like"/>
    <property type="match status" value="1"/>
</dbReference>
<evidence type="ECO:0000256" key="3">
    <source>
        <dbReference type="ARBA" id="ARBA00022989"/>
    </source>
</evidence>
<dbReference type="RefSeq" id="XP_019634537.1">
    <property type="nucleotide sequence ID" value="XM_019778978.1"/>
</dbReference>